<name>A0A917HH30_9SPHI</name>
<gene>
    <name evidence="2" type="ORF">GCM10007415_09360</name>
</gene>
<dbReference type="CDD" id="cd01285">
    <property type="entry name" value="nucleoside_deaminase"/>
    <property type="match status" value="1"/>
</dbReference>
<dbReference type="AlphaFoldDB" id="A0A917HH30"/>
<accession>A0A917HH30</accession>
<comment type="caution">
    <text evidence="2">The sequence shown here is derived from an EMBL/GenBank/DDBJ whole genome shotgun (WGS) entry which is preliminary data.</text>
</comment>
<feature type="domain" description="CMP/dCMP-type deaminase" evidence="1">
    <location>
        <begin position="6"/>
        <end position="118"/>
    </location>
</feature>
<proteinExistence type="predicted"/>
<evidence type="ECO:0000259" key="1">
    <source>
        <dbReference type="PROSITE" id="PS51747"/>
    </source>
</evidence>
<dbReference type="EMBL" id="BMER01000001">
    <property type="protein sequence ID" value="GGG79295.1"/>
    <property type="molecule type" value="Genomic_DNA"/>
</dbReference>
<dbReference type="InterPro" id="IPR002125">
    <property type="entry name" value="CMP_dCMP_dom"/>
</dbReference>
<protein>
    <submittedName>
        <fullName evidence="2">tRNA-specific adenosine deaminase</fullName>
    </submittedName>
</protein>
<dbReference type="RefSeq" id="WP_188504752.1">
    <property type="nucleotide sequence ID" value="NZ_BMER01000001.1"/>
</dbReference>
<dbReference type="PROSITE" id="PS51747">
    <property type="entry name" value="CYT_DCMP_DEAMINASES_2"/>
    <property type="match status" value="1"/>
</dbReference>
<dbReference type="Proteomes" id="UP000660862">
    <property type="component" value="Unassembled WGS sequence"/>
</dbReference>
<dbReference type="Pfam" id="PF00383">
    <property type="entry name" value="dCMP_cyt_deam_1"/>
    <property type="match status" value="1"/>
</dbReference>
<dbReference type="InterPro" id="IPR016193">
    <property type="entry name" value="Cytidine_deaminase-like"/>
</dbReference>
<reference evidence="2" key="1">
    <citation type="journal article" date="2014" name="Int. J. Syst. Evol. Microbiol.">
        <title>Complete genome sequence of Corynebacterium casei LMG S-19264T (=DSM 44701T), isolated from a smear-ripened cheese.</title>
        <authorList>
            <consortium name="US DOE Joint Genome Institute (JGI-PGF)"/>
            <person name="Walter F."/>
            <person name="Albersmeier A."/>
            <person name="Kalinowski J."/>
            <person name="Ruckert C."/>
        </authorList>
    </citation>
    <scope>NUCLEOTIDE SEQUENCE</scope>
    <source>
        <strain evidence="2">CGMCC 1.12195</strain>
    </source>
</reference>
<reference evidence="2" key="2">
    <citation type="submission" date="2020-09" db="EMBL/GenBank/DDBJ databases">
        <authorList>
            <person name="Sun Q."/>
            <person name="Zhou Y."/>
        </authorList>
    </citation>
    <scope>NUCLEOTIDE SEQUENCE</scope>
    <source>
        <strain evidence="2">CGMCC 1.12195</strain>
    </source>
</reference>
<evidence type="ECO:0000313" key="2">
    <source>
        <dbReference type="EMBL" id="GGG79295.1"/>
    </source>
</evidence>
<dbReference type="SUPFAM" id="SSF53927">
    <property type="entry name" value="Cytidine deaminase-like"/>
    <property type="match status" value="1"/>
</dbReference>
<organism evidence="2 3">
    <name type="scientific">Parapedobacter pyrenivorans</name>
    <dbReference type="NCBI Taxonomy" id="1305674"/>
    <lineage>
        <taxon>Bacteria</taxon>
        <taxon>Pseudomonadati</taxon>
        <taxon>Bacteroidota</taxon>
        <taxon>Sphingobacteriia</taxon>
        <taxon>Sphingobacteriales</taxon>
        <taxon>Sphingobacteriaceae</taxon>
        <taxon>Parapedobacter</taxon>
    </lineage>
</organism>
<evidence type="ECO:0000313" key="3">
    <source>
        <dbReference type="Proteomes" id="UP000660862"/>
    </source>
</evidence>
<dbReference type="Gene3D" id="3.40.140.10">
    <property type="entry name" value="Cytidine Deaminase, domain 2"/>
    <property type="match status" value="1"/>
</dbReference>
<sequence>MTTLSENHRIHLQRCVALAKQALAEGNDPFGSLLLAANGELLFEDYNRTVNGNQMLHPELALAQWAVANMTLEERATATVYTSGEHCAMCSAAHAWVGLGRIIYASSSEQLQEWMVEFDAKPSPINPLGIKDVAPAIETEGPYPEFAEAIRELHRKRIRPA</sequence>
<dbReference type="GO" id="GO:0003824">
    <property type="term" value="F:catalytic activity"/>
    <property type="evidence" value="ECO:0007669"/>
    <property type="project" value="InterPro"/>
</dbReference>
<keyword evidence="3" id="KW-1185">Reference proteome</keyword>